<dbReference type="InterPro" id="IPR030999">
    <property type="entry name" value="Thiosulf_SoxX"/>
</dbReference>
<evidence type="ECO:0000256" key="4">
    <source>
        <dbReference type="PROSITE-ProRule" id="PRU00433"/>
    </source>
</evidence>
<dbReference type="InterPro" id="IPR036909">
    <property type="entry name" value="Cyt_c-like_dom_sf"/>
</dbReference>
<name>A0A5M6HK32_9HYPH</name>
<keyword evidence="3 4" id="KW-0408">Iron</keyword>
<evidence type="ECO:0000256" key="5">
    <source>
        <dbReference type="SAM" id="SignalP"/>
    </source>
</evidence>
<comment type="caution">
    <text evidence="7">The sequence shown here is derived from an EMBL/GenBank/DDBJ whole genome shotgun (WGS) entry which is preliminary data.</text>
</comment>
<feature type="chain" id="PRO_5024425905" evidence="5">
    <location>
        <begin position="21"/>
        <end position="204"/>
    </location>
</feature>
<feature type="domain" description="Cytochrome c" evidence="6">
    <location>
        <begin position="92"/>
        <end position="199"/>
    </location>
</feature>
<gene>
    <name evidence="7" type="primary">soxX</name>
    <name evidence="7" type="ORF">F1193_15800</name>
</gene>
<dbReference type="GO" id="GO:0020037">
    <property type="term" value="F:heme binding"/>
    <property type="evidence" value="ECO:0007669"/>
    <property type="project" value="InterPro"/>
</dbReference>
<dbReference type="PROSITE" id="PS51007">
    <property type="entry name" value="CYTC"/>
    <property type="match status" value="1"/>
</dbReference>
<evidence type="ECO:0000259" key="6">
    <source>
        <dbReference type="PROSITE" id="PS51007"/>
    </source>
</evidence>
<accession>A0A5M6HK32</accession>
<evidence type="ECO:0000256" key="1">
    <source>
        <dbReference type="ARBA" id="ARBA00022617"/>
    </source>
</evidence>
<keyword evidence="2 4" id="KW-0479">Metal-binding</keyword>
<evidence type="ECO:0000313" key="8">
    <source>
        <dbReference type="Proteomes" id="UP000323886"/>
    </source>
</evidence>
<evidence type="ECO:0000313" key="7">
    <source>
        <dbReference type="EMBL" id="KAA5596236.1"/>
    </source>
</evidence>
<dbReference type="Proteomes" id="UP000323886">
    <property type="component" value="Unassembled WGS sequence"/>
</dbReference>
<evidence type="ECO:0000256" key="3">
    <source>
        <dbReference type="ARBA" id="ARBA00023004"/>
    </source>
</evidence>
<dbReference type="SUPFAM" id="SSF46626">
    <property type="entry name" value="Cytochrome c"/>
    <property type="match status" value="1"/>
</dbReference>
<dbReference type="AlphaFoldDB" id="A0A5M6HK32"/>
<dbReference type="InterPro" id="IPR016823">
    <property type="entry name" value="Thiosulf_SoxX_II"/>
</dbReference>
<dbReference type="EMBL" id="VWPL01000045">
    <property type="protein sequence ID" value="KAA5596236.1"/>
    <property type="molecule type" value="Genomic_DNA"/>
</dbReference>
<dbReference type="RefSeq" id="WP_150098768.1">
    <property type="nucleotide sequence ID" value="NZ_VWPL01000045.1"/>
</dbReference>
<sequence>MIRTTLAALCAAVFAPVATAAAADAISPARVERAVAASWRDLPADMQARVDQDETMRLCSQYRNAPPPKVAKAIVAREKKNVAYPADGKFLGDWKKGQASALSGFGGRMGDDPKRANGGNCYACHQLAPTEISYGTLGPSLLGYGKLKGTSEAAQKEVYERIYNGQGTMACSTMPRFGHNGFLTIEQIKDAVAFLLDPDSPVNK</sequence>
<dbReference type="Gene3D" id="1.10.760.10">
    <property type="entry name" value="Cytochrome c-like domain"/>
    <property type="match status" value="1"/>
</dbReference>
<keyword evidence="8" id="KW-1185">Reference proteome</keyword>
<proteinExistence type="predicted"/>
<protein>
    <submittedName>
        <fullName evidence="7">Sulfur oxidation c-type cytochrome SoxX</fullName>
    </submittedName>
</protein>
<dbReference type="PIRSF" id="PIRSF024608">
    <property type="entry name" value="UCP024608"/>
    <property type="match status" value="1"/>
</dbReference>
<feature type="signal peptide" evidence="5">
    <location>
        <begin position="1"/>
        <end position="20"/>
    </location>
</feature>
<dbReference type="NCBIfam" id="TIGR04485">
    <property type="entry name" value="thiosulf_SoxX"/>
    <property type="match status" value="1"/>
</dbReference>
<keyword evidence="5" id="KW-0732">Signal</keyword>
<dbReference type="InterPro" id="IPR009056">
    <property type="entry name" value="Cyt_c-like_dom"/>
</dbReference>
<dbReference type="GO" id="GO:0009055">
    <property type="term" value="F:electron transfer activity"/>
    <property type="evidence" value="ECO:0007669"/>
    <property type="project" value="InterPro"/>
</dbReference>
<evidence type="ECO:0000256" key="2">
    <source>
        <dbReference type="ARBA" id="ARBA00022723"/>
    </source>
</evidence>
<dbReference type="GO" id="GO:0046872">
    <property type="term" value="F:metal ion binding"/>
    <property type="evidence" value="ECO:0007669"/>
    <property type="project" value="UniProtKB-KW"/>
</dbReference>
<reference evidence="7 8" key="1">
    <citation type="submission" date="2019-09" db="EMBL/GenBank/DDBJ databases">
        <title>Draft Whole-Genome sequence of Blastochloris sulfoviridis DSM 729.</title>
        <authorList>
            <person name="Meyer T.E."/>
            <person name="Kyndt J.A."/>
        </authorList>
    </citation>
    <scope>NUCLEOTIDE SEQUENCE [LARGE SCALE GENOMIC DNA]</scope>
    <source>
        <strain evidence="7 8">DSM 729</strain>
    </source>
</reference>
<dbReference type="Pfam" id="PF00034">
    <property type="entry name" value="Cytochrom_C"/>
    <property type="match status" value="1"/>
</dbReference>
<organism evidence="7 8">
    <name type="scientific">Blastochloris sulfoviridis</name>
    <dbReference type="NCBI Taxonomy" id="50712"/>
    <lineage>
        <taxon>Bacteria</taxon>
        <taxon>Pseudomonadati</taxon>
        <taxon>Pseudomonadota</taxon>
        <taxon>Alphaproteobacteria</taxon>
        <taxon>Hyphomicrobiales</taxon>
        <taxon>Blastochloridaceae</taxon>
        <taxon>Blastochloris</taxon>
    </lineage>
</organism>
<dbReference type="OrthoDB" id="9808312at2"/>
<keyword evidence="1 4" id="KW-0349">Heme</keyword>